<dbReference type="EMBL" id="UINC01079680">
    <property type="protein sequence ID" value="SVC21913.1"/>
    <property type="molecule type" value="Genomic_DNA"/>
</dbReference>
<organism evidence="2">
    <name type="scientific">marine metagenome</name>
    <dbReference type="NCBI Taxonomy" id="408172"/>
    <lineage>
        <taxon>unclassified sequences</taxon>
        <taxon>metagenomes</taxon>
        <taxon>ecological metagenomes</taxon>
    </lineage>
</organism>
<dbReference type="AlphaFoldDB" id="A0A382KEP6"/>
<keyword evidence="1" id="KW-0472">Membrane</keyword>
<sequence>MSGIEKTSLEAHVEICGERYTRLEDKLDEVVRRIERSYVRFDKMEQSLSVIKEYATNHHTDRFKAIDDKQIALDVRISNVLKLILSGAILIIGTLVAGIFTLLP</sequence>
<keyword evidence="1" id="KW-1133">Transmembrane helix</keyword>
<reference evidence="2" key="1">
    <citation type="submission" date="2018-05" db="EMBL/GenBank/DDBJ databases">
        <authorList>
            <person name="Lanie J.A."/>
            <person name="Ng W.-L."/>
            <person name="Kazmierczak K.M."/>
            <person name="Andrzejewski T.M."/>
            <person name="Davidsen T.M."/>
            <person name="Wayne K.J."/>
            <person name="Tettelin H."/>
            <person name="Glass J.I."/>
            <person name="Rusch D."/>
            <person name="Podicherti R."/>
            <person name="Tsui H.-C.T."/>
            <person name="Winkler M.E."/>
        </authorList>
    </citation>
    <scope>NUCLEOTIDE SEQUENCE</scope>
</reference>
<evidence type="ECO:0000256" key="1">
    <source>
        <dbReference type="SAM" id="Phobius"/>
    </source>
</evidence>
<accession>A0A382KEP6</accession>
<evidence type="ECO:0000313" key="2">
    <source>
        <dbReference type="EMBL" id="SVC21913.1"/>
    </source>
</evidence>
<keyword evidence="1" id="KW-0812">Transmembrane</keyword>
<name>A0A382KEP6_9ZZZZ</name>
<protein>
    <submittedName>
        <fullName evidence="2">Uncharacterized protein</fullName>
    </submittedName>
</protein>
<feature type="transmembrane region" description="Helical" evidence="1">
    <location>
        <begin position="83"/>
        <end position="103"/>
    </location>
</feature>
<proteinExistence type="predicted"/>
<gene>
    <name evidence="2" type="ORF">METZ01_LOCUS274767</name>
</gene>